<proteinExistence type="predicted"/>
<evidence type="ECO:0000313" key="1">
    <source>
        <dbReference type="EMBL" id="OLQ03543.1"/>
    </source>
</evidence>
<reference evidence="1 2" key="1">
    <citation type="submission" date="2016-02" db="EMBL/GenBank/DDBJ databases">
        <title>Genome analysis of coral dinoflagellate symbionts highlights evolutionary adaptations to a symbiotic lifestyle.</title>
        <authorList>
            <person name="Aranda M."/>
            <person name="Li Y."/>
            <person name="Liew Y.J."/>
            <person name="Baumgarten S."/>
            <person name="Simakov O."/>
            <person name="Wilson M."/>
            <person name="Piel J."/>
            <person name="Ashoor H."/>
            <person name="Bougouffa S."/>
            <person name="Bajic V.B."/>
            <person name="Ryu T."/>
            <person name="Ravasi T."/>
            <person name="Bayer T."/>
            <person name="Micklem G."/>
            <person name="Kim H."/>
            <person name="Bhak J."/>
            <person name="Lajeunesse T.C."/>
            <person name="Voolstra C.R."/>
        </authorList>
    </citation>
    <scope>NUCLEOTIDE SEQUENCE [LARGE SCALE GENOMIC DNA]</scope>
    <source>
        <strain evidence="1 2">CCMP2467</strain>
    </source>
</reference>
<name>A0A1Q9E7Z6_SYMMI</name>
<dbReference type="OrthoDB" id="476941at2759"/>
<keyword evidence="2" id="KW-1185">Reference proteome</keyword>
<gene>
    <name evidence="1" type="ORF">AK812_SmicGene13474</name>
</gene>
<accession>A0A1Q9E7Z6</accession>
<organism evidence="1 2">
    <name type="scientific">Symbiodinium microadriaticum</name>
    <name type="common">Dinoflagellate</name>
    <name type="synonym">Zooxanthella microadriatica</name>
    <dbReference type="NCBI Taxonomy" id="2951"/>
    <lineage>
        <taxon>Eukaryota</taxon>
        <taxon>Sar</taxon>
        <taxon>Alveolata</taxon>
        <taxon>Dinophyceae</taxon>
        <taxon>Suessiales</taxon>
        <taxon>Symbiodiniaceae</taxon>
        <taxon>Symbiodinium</taxon>
    </lineage>
</organism>
<dbReference type="EMBL" id="LSRX01000233">
    <property type="protein sequence ID" value="OLQ03543.1"/>
    <property type="molecule type" value="Genomic_DNA"/>
</dbReference>
<dbReference type="AlphaFoldDB" id="A0A1Q9E7Z6"/>
<protein>
    <submittedName>
        <fullName evidence="1">Uncharacterized protein</fullName>
    </submittedName>
</protein>
<sequence>MFQCKEHGPIFQKLRDFQAVVGAFLDSNFETSDTWPLIMRACGPAVEQSAHPQSSVIGTLALIGISAMAVSGAQAGLTVLSAVLRLFFPRKPRILDKFYVLEMAKAINAELSFAGVQGPEFPGLRLDVKEQILSAKECPVGWPSEKVDLEPLSGQAANAAMEAGLSYIGVCKSPEHQRVISNVVDSNSLKLITQQGHFQVGSYRYRSQ</sequence>
<comment type="caution">
    <text evidence="1">The sequence shown here is derived from an EMBL/GenBank/DDBJ whole genome shotgun (WGS) entry which is preliminary data.</text>
</comment>
<dbReference type="Proteomes" id="UP000186817">
    <property type="component" value="Unassembled WGS sequence"/>
</dbReference>
<evidence type="ECO:0000313" key="2">
    <source>
        <dbReference type="Proteomes" id="UP000186817"/>
    </source>
</evidence>